<dbReference type="InterPro" id="IPR051092">
    <property type="entry name" value="FYVE_RhoGEF_PH"/>
</dbReference>
<feature type="compositionally biased region" description="Polar residues" evidence="1">
    <location>
        <begin position="155"/>
        <end position="168"/>
    </location>
</feature>
<reference evidence="2" key="2">
    <citation type="journal article" date="2019" name="IMA Fungus">
        <title>Genome sequencing and comparison of five Tilletia species to identify candidate genes for the detection of regulated species infecting wheat.</title>
        <authorList>
            <person name="Nguyen H.D.T."/>
            <person name="Sultana T."/>
            <person name="Kesanakurti P."/>
            <person name="Hambleton S."/>
        </authorList>
    </citation>
    <scope>NUCLEOTIDE SEQUENCE</scope>
    <source>
        <strain evidence="2">DAOMC 236416</strain>
    </source>
</reference>
<organism evidence="2 3">
    <name type="scientific">Tilletia indica</name>
    <dbReference type="NCBI Taxonomy" id="43049"/>
    <lineage>
        <taxon>Eukaryota</taxon>
        <taxon>Fungi</taxon>
        <taxon>Dikarya</taxon>
        <taxon>Basidiomycota</taxon>
        <taxon>Ustilaginomycotina</taxon>
        <taxon>Exobasidiomycetes</taxon>
        <taxon>Tilletiales</taxon>
        <taxon>Tilletiaceae</taxon>
        <taxon>Tilletia</taxon>
    </lineage>
</organism>
<feature type="compositionally biased region" description="Low complexity" evidence="1">
    <location>
        <begin position="821"/>
        <end position="830"/>
    </location>
</feature>
<protein>
    <submittedName>
        <fullName evidence="2">Uncharacterized protein</fullName>
    </submittedName>
</protein>
<feature type="compositionally biased region" description="Low complexity" evidence="1">
    <location>
        <begin position="1269"/>
        <end position="1283"/>
    </location>
</feature>
<feature type="region of interest" description="Disordered" evidence="1">
    <location>
        <begin position="903"/>
        <end position="930"/>
    </location>
</feature>
<feature type="region of interest" description="Disordered" evidence="1">
    <location>
        <begin position="26"/>
        <end position="89"/>
    </location>
</feature>
<feature type="compositionally biased region" description="Polar residues" evidence="1">
    <location>
        <begin position="911"/>
        <end position="922"/>
    </location>
</feature>
<feature type="compositionally biased region" description="Polar residues" evidence="1">
    <location>
        <begin position="1600"/>
        <end position="1617"/>
    </location>
</feature>
<feature type="compositionally biased region" description="Low complexity" evidence="1">
    <location>
        <begin position="1436"/>
        <end position="1446"/>
    </location>
</feature>
<dbReference type="Gene3D" id="2.30.29.30">
    <property type="entry name" value="Pleckstrin-homology domain (PH domain)/Phosphotyrosine-binding domain (PTB)"/>
    <property type="match status" value="1"/>
</dbReference>
<feature type="region of interest" description="Disordered" evidence="1">
    <location>
        <begin position="476"/>
        <end position="572"/>
    </location>
</feature>
<feature type="region of interest" description="Disordered" evidence="1">
    <location>
        <begin position="1474"/>
        <end position="1493"/>
    </location>
</feature>
<dbReference type="InterPro" id="IPR035899">
    <property type="entry name" value="DBL_dom_sf"/>
</dbReference>
<accession>A0A177TMI4</accession>
<name>A0A177TMI4_9BASI</name>
<feature type="region of interest" description="Disordered" evidence="1">
    <location>
        <begin position="690"/>
        <end position="765"/>
    </location>
</feature>
<feature type="region of interest" description="Disordered" evidence="1">
    <location>
        <begin position="1178"/>
        <end position="1246"/>
    </location>
</feature>
<dbReference type="PANTHER" id="PTHR12673:SF270">
    <property type="entry name" value="FYVE-TYPE DOMAIN-CONTAINING PROTEIN"/>
    <property type="match status" value="1"/>
</dbReference>
<evidence type="ECO:0000313" key="2">
    <source>
        <dbReference type="EMBL" id="KAE8258449.1"/>
    </source>
</evidence>
<dbReference type="PROSITE" id="PS50010">
    <property type="entry name" value="DH_2"/>
    <property type="match status" value="1"/>
</dbReference>
<feature type="compositionally biased region" description="Pro residues" evidence="1">
    <location>
        <begin position="115"/>
        <end position="141"/>
    </location>
</feature>
<feature type="compositionally biased region" description="Polar residues" evidence="1">
    <location>
        <begin position="60"/>
        <end position="69"/>
    </location>
</feature>
<dbReference type="Pfam" id="PF00621">
    <property type="entry name" value="RhoGEF"/>
    <property type="match status" value="1"/>
</dbReference>
<dbReference type="InterPro" id="IPR011993">
    <property type="entry name" value="PH-like_dom_sf"/>
</dbReference>
<dbReference type="CDD" id="cd00160">
    <property type="entry name" value="RhoGEF"/>
    <property type="match status" value="1"/>
</dbReference>
<dbReference type="Gene3D" id="3.80.10.10">
    <property type="entry name" value="Ribonuclease Inhibitor"/>
    <property type="match status" value="1"/>
</dbReference>
<dbReference type="InterPro" id="IPR001331">
    <property type="entry name" value="GDS_CDC24_CS"/>
</dbReference>
<dbReference type="GO" id="GO:0005737">
    <property type="term" value="C:cytoplasm"/>
    <property type="evidence" value="ECO:0007669"/>
    <property type="project" value="TreeGrafter"/>
</dbReference>
<feature type="compositionally biased region" description="Low complexity" evidence="1">
    <location>
        <begin position="858"/>
        <end position="877"/>
    </location>
</feature>
<feature type="region of interest" description="Disordered" evidence="1">
    <location>
        <begin position="1436"/>
        <end position="1459"/>
    </location>
</feature>
<feature type="compositionally biased region" description="Low complexity" evidence="1">
    <location>
        <begin position="37"/>
        <end position="47"/>
    </location>
</feature>
<dbReference type="Proteomes" id="UP000077521">
    <property type="component" value="Unassembled WGS sequence"/>
</dbReference>
<feature type="region of interest" description="Disordered" evidence="1">
    <location>
        <begin position="101"/>
        <end position="227"/>
    </location>
</feature>
<feature type="compositionally biased region" description="Low complexity" evidence="1">
    <location>
        <begin position="142"/>
        <end position="151"/>
    </location>
</feature>
<dbReference type="PROSITE" id="PS00741">
    <property type="entry name" value="DH_1"/>
    <property type="match status" value="1"/>
</dbReference>
<feature type="compositionally biased region" description="Polar residues" evidence="1">
    <location>
        <begin position="177"/>
        <end position="191"/>
    </location>
</feature>
<feature type="compositionally biased region" description="Polar residues" evidence="1">
    <location>
        <begin position="1307"/>
        <end position="1324"/>
    </location>
</feature>
<keyword evidence="3" id="KW-1185">Reference proteome</keyword>
<feature type="compositionally biased region" description="Low complexity" evidence="1">
    <location>
        <begin position="1206"/>
        <end position="1219"/>
    </location>
</feature>
<feature type="region of interest" description="Disordered" evidence="1">
    <location>
        <begin position="349"/>
        <end position="442"/>
    </location>
</feature>
<dbReference type="SUPFAM" id="SSF48065">
    <property type="entry name" value="DBL homology domain (DH-domain)"/>
    <property type="match status" value="1"/>
</dbReference>
<feature type="region of interest" description="Disordered" evidence="1">
    <location>
        <begin position="1597"/>
        <end position="1623"/>
    </location>
</feature>
<feature type="compositionally biased region" description="Polar residues" evidence="1">
    <location>
        <begin position="214"/>
        <end position="227"/>
    </location>
</feature>
<dbReference type="PANTHER" id="PTHR12673">
    <property type="entry name" value="FACIOGENITAL DYSPLASIA PROTEIN"/>
    <property type="match status" value="1"/>
</dbReference>
<feature type="compositionally biased region" description="Basic residues" evidence="1">
    <location>
        <begin position="1296"/>
        <end position="1306"/>
    </location>
</feature>
<proteinExistence type="predicted"/>
<dbReference type="SUPFAM" id="SSF52058">
    <property type="entry name" value="L domain-like"/>
    <property type="match status" value="1"/>
</dbReference>
<dbReference type="InterPro" id="IPR032675">
    <property type="entry name" value="LRR_dom_sf"/>
</dbReference>
<feature type="region of interest" description="Disordered" evidence="1">
    <location>
        <begin position="1265"/>
        <end position="1346"/>
    </location>
</feature>
<reference evidence="2" key="1">
    <citation type="submission" date="2016-04" db="EMBL/GenBank/DDBJ databases">
        <authorList>
            <person name="Nguyen H.D."/>
            <person name="Samba Siva P."/>
            <person name="Cullis J."/>
            <person name="Levesque C.A."/>
            <person name="Hambleton S."/>
        </authorList>
    </citation>
    <scope>NUCLEOTIDE SEQUENCE</scope>
    <source>
        <strain evidence="2">DAOMC 236416</strain>
    </source>
</reference>
<dbReference type="InterPro" id="IPR000219">
    <property type="entry name" value="DH_dom"/>
</dbReference>
<feature type="compositionally biased region" description="Acidic residues" evidence="1">
    <location>
        <begin position="1220"/>
        <end position="1231"/>
    </location>
</feature>
<dbReference type="SMART" id="SM00325">
    <property type="entry name" value="RhoGEF"/>
    <property type="match status" value="1"/>
</dbReference>
<dbReference type="EMBL" id="LWDF02000070">
    <property type="protein sequence ID" value="KAE8258449.1"/>
    <property type="molecule type" value="Genomic_DNA"/>
</dbReference>
<dbReference type="GO" id="GO:0005085">
    <property type="term" value="F:guanyl-nucleotide exchange factor activity"/>
    <property type="evidence" value="ECO:0007669"/>
    <property type="project" value="InterPro"/>
</dbReference>
<comment type="caution">
    <text evidence="2">The sequence shown here is derived from an EMBL/GenBank/DDBJ whole genome shotgun (WGS) entry which is preliminary data.</text>
</comment>
<feature type="region of interest" description="Disordered" evidence="1">
    <location>
        <begin position="821"/>
        <end position="877"/>
    </location>
</feature>
<feature type="compositionally biased region" description="Polar residues" evidence="1">
    <location>
        <begin position="407"/>
        <end position="430"/>
    </location>
</feature>
<evidence type="ECO:0000256" key="1">
    <source>
        <dbReference type="SAM" id="MobiDB-lite"/>
    </source>
</evidence>
<feature type="compositionally biased region" description="Polar residues" evidence="1">
    <location>
        <begin position="369"/>
        <end position="392"/>
    </location>
</feature>
<dbReference type="GO" id="GO:0035556">
    <property type="term" value="P:intracellular signal transduction"/>
    <property type="evidence" value="ECO:0007669"/>
    <property type="project" value="InterPro"/>
</dbReference>
<sequence>MTSHSHYTASSSQSIPLTPAASKFIRSRTNSSNSSQAAAAAAAAAAARQSRIPTPVGAAATTTSHSKSPAGTRIPIPSKSIRPKSVVTTTSPYRTAEAAAVADNSTAVPCIPSSFAPPGPPPSFPPPPTPPARTAKTPPPTSSTRRSISRPVHSRSISSGIAFPSTSAETEEPLPQQVRQQRPSTADNSGTHSRKPSLPSAKPPRPPRSRSRATSITSGTESPSLNSAARLQREAQGMVDSLPQSLSNAIRIAKQKIESEIQKNNGSSNNSDSIVTPIKDRRLQVNSGQASPAIIAYSPSLDNTTVILNAQHDLTLPTDMMLDVDSKLDPMYSPRADASARTSFISTHTNTSTTASATASTSTHRTSSVMSAGTTAPSLSFEPSSNWTSPHKSPSALPAQLAAVKSFPQSRSREANLSNPQSPANPTNHLSLEDDEVDSASSGSAMEYMNTVRSTRSAAAHSLPSDPQARMQALMMRKQQMAAKAQELLNRSSSGSHRRTGSEPVNVDPAVRPSGSPSKQGQQQQQQQRNSSALATGLGLDLDPISSTSLVGGTAQKGRDSMGGTDGTTTSAAFVSATDSPAFRLLELGAQQQTASSAEQEDARDGQDLTQAHVKALPASRRPSLGGLRRWLSSSELADGNATAVPASSESQAAALVQTEDGRLGVFPDQQGTMFDRHWYTGGPIPNVPYLAGDADDAGSEPSRGNNSHRRSATTRESSSGRAGFQAKDSPAKLGVGEDGMNSAFASAGHPTPVVPASSSNWGTSSAKISDVQQLKTTTTPLLSPSSPVVSGLPSALGDADLVRSASSDHVVRRALMQTASRSSLRSLARQGGSPGDGRKRLPGAVLPPRFSHAPSLSTSSSVEVPQRSSSRMSMEVVSPGAPARVVREEPDVFEEMIRRGDVRGVGSGEGTSTVMTATSPRPISDPTGGDSSRLLLYGRHDGSVPAYLDMHLPMLAPQLRILDISGCGLIEIPDVVAQCTSLTELNISANRIGTIPDFIGGFKQLQVFQADFCELVYLPYALHELSECLLVLSVRGNKLTHVPSWLHLLTSLERLNYEGNPLRAQWRSILDPLMRATLIPPTAAADTSLESPNADSSSGTILARLDGLPTGMSGGPVTAPPGLPSTFSFSALLSSVPASRAEFGRRPSPSPVLISPQGPNAGLPLNVGRFNGLPDWSGTSSPVASPGASRAGANLLGAPFQPTLGSRSSSGHGGISQLLDDEEEEQEEIMNNEGDRNRLGHGVGSLNIPASTSMLSVNSSATSPFATSVESSGGPERPPSSSDFLSTDPVGSKGSRWKFFRKSGRKVSTSGMKDFMSSTSSQGDDMGSKRKSTSRPSTSSGVMTTTANVSTTSFGTLPTSPLRLTAGFEPETPASVASTSSFFGVRRSRKASTPYADMTGSADASNFTKSITAPSASGMFASSSGMPMPTTRTPLASLSSASPLPEAEHKFSPMSPFPSLDSQKRIAAARAIADAQKTSSGTGEGHGKDGDESSILDDASFEIPGNTVGPGSLAPSTSYLGTIPNPAGLVVRPVELWPEHFIRLRALMYYLRDLDELGPERVTAASANLELEDDLCKSKRSSMVVCSTPSASDVEGSITGLSSKTATDGSRPTSGVPSIDSGVSDFKAEAEPVYKDSASLRSKIISEIVSTEETYVTLLAELVEIYVRPARRPWDGSSYPPVPPGEQRAVFGNVDALLSFHQGAFLPALRTATEPLTLIKGADQDSDLTAQVAEEVADVFTRHAAFLRAYVPYVNGADDAQSRIMTWRTGSGNSSLNSTRPNSPFFKSFAHLPDATGSELSSSQRKKARAFLKRCREHPKHSQLSLESYLLLPVQRIPRYRLLLEQLRKSTPPSRLVDPMATTRALEHVATMASSVNESKRQSEQDRRLLQWQNRIRGKWPSPLVQPHRRFVREGQLVLRRVVKREAAFGVEDACVPMDEMKRDNAVTVRGDGATVDYLHQQSLSRTITVLLCNDLIALVTPAEGDRLFGGHDGRELVDLYGVLHLQGARAVKVVAENSIRVVDSKSVLYFACKSPQEAQSWAESMNLARSALKRS</sequence>
<dbReference type="SUPFAM" id="SSF50729">
    <property type="entry name" value="PH domain-like"/>
    <property type="match status" value="1"/>
</dbReference>
<dbReference type="Gene3D" id="1.20.900.10">
    <property type="entry name" value="Dbl homology (DH) domain"/>
    <property type="match status" value="1"/>
</dbReference>
<feature type="compositionally biased region" description="Low complexity" evidence="1">
    <location>
        <begin position="349"/>
        <end position="368"/>
    </location>
</feature>
<evidence type="ECO:0000313" key="3">
    <source>
        <dbReference type="Proteomes" id="UP000077521"/>
    </source>
</evidence>
<feature type="compositionally biased region" description="Polar residues" evidence="1">
    <location>
        <begin position="27"/>
        <end position="36"/>
    </location>
</feature>
<gene>
    <name evidence="2" type="ORF">A4X13_0g1678</name>
</gene>